<gene>
    <name evidence="6" type="ORF">BDP81DRAFT_450746</name>
</gene>
<dbReference type="InterPro" id="IPR013120">
    <property type="entry name" value="FAR_NAD-bd"/>
</dbReference>
<dbReference type="PANTHER" id="PTHR43439:SF2">
    <property type="entry name" value="ENZYME, PUTATIVE (JCVI)-RELATED"/>
    <property type="match status" value="1"/>
</dbReference>
<evidence type="ECO:0000256" key="1">
    <source>
        <dbReference type="ARBA" id="ARBA00022450"/>
    </source>
</evidence>
<dbReference type="Proteomes" id="UP001243989">
    <property type="component" value="Unassembled WGS sequence"/>
</dbReference>
<accession>A0AAJ0EDH8</accession>
<feature type="domain" description="Thioester reductase (TE)" evidence="5">
    <location>
        <begin position="697"/>
        <end position="940"/>
    </location>
</feature>
<keyword evidence="2" id="KW-0597">Phosphoprotein</keyword>
<protein>
    <recommendedName>
        <fullName evidence="8">Carrier domain-containing protein</fullName>
    </recommendedName>
</protein>
<evidence type="ECO:0000313" key="7">
    <source>
        <dbReference type="Proteomes" id="UP001243989"/>
    </source>
</evidence>
<evidence type="ECO:0000256" key="2">
    <source>
        <dbReference type="ARBA" id="ARBA00022553"/>
    </source>
</evidence>
<reference evidence="6" key="1">
    <citation type="submission" date="2021-06" db="EMBL/GenBank/DDBJ databases">
        <title>Comparative genomics, transcriptomics and evolutionary studies reveal genomic signatures of adaptation to plant cell wall in hemibiotrophic fungi.</title>
        <authorList>
            <consortium name="DOE Joint Genome Institute"/>
            <person name="Baroncelli R."/>
            <person name="Diaz J.F."/>
            <person name="Benocci T."/>
            <person name="Peng M."/>
            <person name="Battaglia E."/>
            <person name="Haridas S."/>
            <person name="Andreopoulos W."/>
            <person name="Labutti K."/>
            <person name="Pangilinan J."/>
            <person name="Floch G.L."/>
            <person name="Makela M.R."/>
            <person name="Henrissat B."/>
            <person name="Grigoriev I.V."/>
            <person name="Crouch J.A."/>
            <person name="De Vries R.P."/>
            <person name="Sukno S.A."/>
            <person name="Thon M.R."/>
        </authorList>
    </citation>
    <scope>NUCLEOTIDE SEQUENCE</scope>
    <source>
        <strain evidence="6">CBS 102054</strain>
    </source>
</reference>
<sequence length="1061" mass="115660">MGSFLMVSPADYFGLHTYAPMSSFRTPEVSLEHASTSGLRTLPELVNFHAENNPKHLFGLQAEANEAGNGHSFVPLRYETLQRAIIRCQAWLMQQTTSLHPPKTAADGSVKKCAPVAVLMESHVGLVICVLACMGMGVPVVLLSARLSAPSARHLIRETDAKLALVSPRLVPLAAEAVGAEFQDECQDLTFRAANANHYVSEDDRQVLILHSSGTSGLPKPIPCSHKYFLGYATCHSFASTAEAHGLTVSTLPFFHGFGFVSVCLSLNIGKTFCAPVPSTIPNGANVAALIEDSQAKALLTVPSILEEIEGLPDGRGHDILRNLDFVGFGGGRPKASVGERLERSGVRLVGQYGATETGPMTPFFVPGKGHDWRRLRLRADILRPLQVKLDLIDADVESAQAESEDERSYSYKLSMKPFGWQERFELQDMIVARTECVSADDVGQLDFVIAGRKDDLICLATGEKVRPTILESLLRRHEDVRDATAFGEGQFELGVIVETVRPVGPGDMDNFKASIWPTIEEAGHQMDAHARITSPTAILVVAPESQGSLPAVYRDLEDSMVAPPIDLSSPACSIKNLVIKHVMGLRNDSDWQDDDDFFARGMNSLQATRLRRLLTASLRATHAAAGPETANVLAIKAIKDDIVYRNPSVNKLVEALIPSSSKTNGVLTEAKLIERLADKYSGRGDLQEQRKAVVLLTGGTGSLGSFFVGRLLADDNVGSVICLNRPGKGNPTEAQKHAVTSRNVSVEEDTWKKLEVHQTNTADQWLGLPEVDYLGLAARVTHIVHIAWPMNFRMGLQSFEASFSSLRNLIQLARQASIHLTQKPKLLLISSISTVGNYPSINGEALIPEASVEDQSWTLELGYAKAKFVCERLIERTAQDHPDIEAAVIRVGQIAGSSTGYWNSAEHFVAVCASSQKLGKFPDLRGTLSWLPVDLAAEALAEILFHQEPSRAVYHLENPVRQSWEEVVRLLSEELRISSSSIVPLETWLNLMETMPGPGNPAAGLARFLREDFVKMSCGLVVLDTSNSRNASSTMANMTSVGESSIKAYVSYWKSIKLLS</sequence>
<organism evidence="6 7">
    <name type="scientific">Colletotrichum phormii</name>
    <dbReference type="NCBI Taxonomy" id="359342"/>
    <lineage>
        <taxon>Eukaryota</taxon>
        <taxon>Fungi</taxon>
        <taxon>Dikarya</taxon>
        <taxon>Ascomycota</taxon>
        <taxon>Pezizomycotina</taxon>
        <taxon>Sordariomycetes</taxon>
        <taxon>Hypocreomycetidae</taxon>
        <taxon>Glomerellales</taxon>
        <taxon>Glomerellaceae</taxon>
        <taxon>Colletotrichum</taxon>
        <taxon>Colletotrichum acutatum species complex</taxon>
    </lineage>
</organism>
<dbReference type="SUPFAM" id="SSF51735">
    <property type="entry name" value="NAD(P)-binding Rossmann-fold domains"/>
    <property type="match status" value="1"/>
</dbReference>
<dbReference type="InterPro" id="IPR036291">
    <property type="entry name" value="NAD(P)-bd_dom_sf"/>
</dbReference>
<dbReference type="Gene3D" id="3.40.50.12780">
    <property type="entry name" value="N-terminal domain of ligase-like"/>
    <property type="match status" value="1"/>
</dbReference>
<keyword evidence="3" id="KW-0521">NADP</keyword>
<dbReference type="Pfam" id="PF23562">
    <property type="entry name" value="AMP-binding_C_3"/>
    <property type="match status" value="1"/>
</dbReference>
<dbReference type="InterPro" id="IPR042099">
    <property type="entry name" value="ANL_N_sf"/>
</dbReference>
<dbReference type="Gene3D" id="3.40.50.720">
    <property type="entry name" value="NAD(P)-binding Rossmann-like Domain"/>
    <property type="match status" value="1"/>
</dbReference>
<evidence type="ECO:0000313" key="6">
    <source>
        <dbReference type="EMBL" id="KAK1635917.1"/>
    </source>
</evidence>
<proteinExistence type="predicted"/>
<dbReference type="GeneID" id="85477429"/>
<dbReference type="AlphaFoldDB" id="A0AAJ0EDH8"/>
<dbReference type="Pfam" id="PF07993">
    <property type="entry name" value="NAD_binding_4"/>
    <property type="match status" value="1"/>
</dbReference>
<evidence type="ECO:0000256" key="3">
    <source>
        <dbReference type="ARBA" id="ARBA00022857"/>
    </source>
</evidence>
<evidence type="ECO:0000259" key="5">
    <source>
        <dbReference type="Pfam" id="PF07993"/>
    </source>
</evidence>
<evidence type="ECO:0008006" key="8">
    <source>
        <dbReference type="Google" id="ProtNLM"/>
    </source>
</evidence>
<dbReference type="PANTHER" id="PTHR43439">
    <property type="entry name" value="PHENYLACETATE-COENZYME A LIGASE"/>
    <property type="match status" value="1"/>
</dbReference>
<dbReference type="Pfam" id="PF00501">
    <property type="entry name" value="AMP-binding"/>
    <property type="match status" value="1"/>
</dbReference>
<feature type="domain" description="AMP-dependent synthetase/ligase" evidence="4">
    <location>
        <begin position="110"/>
        <end position="373"/>
    </location>
</feature>
<evidence type="ECO:0000259" key="4">
    <source>
        <dbReference type="Pfam" id="PF00501"/>
    </source>
</evidence>
<dbReference type="SUPFAM" id="SSF56801">
    <property type="entry name" value="Acetyl-CoA synthetase-like"/>
    <property type="match status" value="1"/>
</dbReference>
<dbReference type="EMBL" id="JAHMHQ010000012">
    <property type="protein sequence ID" value="KAK1635917.1"/>
    <property type="molecule type" value="Genomic_DNA"/>
</dbReference>
<dbReference type="RefSeq" id="XP_060444524.1">
    <property type="nucleotide sequence ID" value="XM_060592567.1"/>
</dbReference>
<dbReference type="InterPro" id="IPR051414">
    <property type="entry name" value="Adenylate-forming_Reductase"/>
</dbReference>
<comment type="caution">
    <text evidence="6">The sequence shown here is derived from an EMBL/GenBank/DDBJ whole genome shotgun (WGS) entry which is preliminary data.</text>
</comment>
<dbReference type="PROSITE" id="PS00455">
    <property type="entry name" value="AMP_BINDING"/>
    <property type="match status" value="1"/>
</dbReference>
<keyword evidence="1" id="KW-0596">Phosphopantetheine</keyword>
<dbReference type="InterPro" id="IPR000873">
    <property type="entry name" value="AMP-dep_synth/lig_dom"/>
</dbReference>
<name>A0AAJ0EDH8_9PEZI</name>
<keyword evidence="7" id="KW-1185">Reference proteome</keyword>
<dbReference type="InterPro" id="IPR020845">
    <property type="entry name" value="AMP-binding_CS"/>
</dbReference>